<proteinExistence type="predicted"/>
<dbReference type="InterPro" id="IPR039421">
    <property type="entry name" value="Type_1_exporter"/>
</dbReference>
<sequence>MSGDALSPELERPYWRLQDEADAARPGGGGLSATRLLGRLAQAAVPLWQLLRAAAPRAGAGLLLSQLLVGAVSAAALLLSTRVLEPLLAGGSAAERLQAALPDLLGLAGLLALGLALESASARARAHLVPQLRRLAEERLFRASLQVDLAAFDDPGFYDQLHRARDRGVLHLEGALECALELLAGAIAVLAALLALAWLHALLPPLLLLVLMPQAWAVWSAARLQYASMATTVRLSRETEMMAELATQREAAAEIRAQQAPDFVIEAYARSADALRDHLVSLGLAEARRQSQGRWLAGAGLALTLAGLGLLLQAGALPLAAAGTAVLALRSASAALERLTRAAHELFEKSLYIADYQDFLRQAEQRRPACPQGALPAPAQPGTIRVEDLSFAYQPGRPVLQAINLEIQAGQTVALVGENGSGKTTLAKLLAGLYQPDRGRICWDGQDMAGFEAESRAERIAMVLQDPVRWPRSARDNVRIGRHTRPDPEDRALRAAARSARADEVVAGLPQGWDTVLSRYFRGGQDLSGGQWQRLAVARGLFRDAPLVIWDEPTAPLDARAEAAVYDSLRQLAAGRTVVLITHRLASVRAADRIFFMERGRLVEQGRHEELMALNGRYAELVRLQNRLHALPDTDMGATHD</sequence>
<feature type="transmembrane region" description="Helical" evidence="11">
    <location>
        <begin position="295"/>
        <end position="321"/>
    </location>
</feature>
<dbReference type="Gene3D" id="1.20.1560.10">
    <property type="entry name" value="ABC transporter type 1, transmembrane domain"/>
    <property type="match status" value="1"/>
</dbReference>
<dbReference type="GO" id="GO:0005886">
    <property type="term" value="C:plasma membrane"/>
    <property type="evidence" value="ECO:0007669"/>
    <property type="project" value="UniProtKB-SubCell"/>
</dbReference>
<reference evidence="14 15" key="1">
    <citation type="submission" date="2018-01" db="EMBL/GenBank/DDBJ databases">
        <title>Draft genome sequence of Paucibacter aquatile CR182 isolated from freshwater of the Nakdong River.</title>
        <authorList>
            <person name="Choi A."/>
            <person name="Chung E.J."/>
        </authorList>
    </citation>
    <scope>NUCLEOTIDE SEQUENCE [LARGE SCALE GENOMIC DNA]</scope>
    <source>
        <strain evidence="14 15">CR182</strain>
    </source>
</reference>
<organism evidence="14 15">
    <name type="scientific">Kinneretia aquatilis</name>
    <dbReference type="NCBI Taxonomy" id="2070761"/>
    <lineage>
        <taxon>Bacteria</taxon>
        <taxon>Pseudomonadati</taxon>
        <taxon>Pseudomonadota</taxon>
        <taxon>Betaproteobacteria</taxon>
        <taxon>Burkholderiales</taxon>
        <taxon>Sphaerotilaceae</taxon>
        <taxon>Roseateles</taxon>
    </lineage>
</organism>
<dbReference type="Gene3D" id="3.40.50.300">
    <property type="entry name" value="P-loop containing nucleotide triphosphate hydrolases"/>
    <property type="match status" value="1"/>
</dbReference>
<feature type="domain" description="ABC transmembrane type-1" evidence="13">
    <location>
        <begin position="60"/>
        <end position="348"/>
    </location>
</feature>
<dbReference type="PANTHER" id="PTHR43394">
    <property type="entry name" value="ATP-DEPENDENT PERMEASE MDL1, MITOCHONDRIAL"/>
    <property type="match status" value="1"/>
</dbReference>
<dbReference type="SUPFAM" id="SSF52540">
    <property type="entry name" value="P-loop containing nucleoside triphosphate hydrolases"/>
    <property type="match status" value="1"/>
</dbReference>
<evidence type="ECO:0000256" key="3">
    <source>
        <dbReference type="ARBA" id="ARBA00022475"/>
    </source>
</evidence>
<dbReference type="RefSeq" id="WP_102766392.1">
    <property type="nucleotide sequence ID" value="NZ_POSP01000001.1"/>
</dbReference>
<protein>
    <submittedName>
        <fullName evidence="14">ABC transporter ATP-binding protein</fullName>
    </submittedName>
</protein>
<keyword evidence="8 11" id="KW-1133">Transmembrane helix</keyword>
<dbReference type="GO" id="GO:0005524">
    <property type="term" value="F:ATP binding"/>
    <property type="evidence" value="ECO:0007669"/>
    <property type="project" value="UniProtKB-KW"/>
</dbReference>
<dbReference type="FunFam" id="3.40.50.300:FF:000221">
    <property type="entry name" value="Multidrug ABC transporter ATP-binding protein"/>
    <property type="match status" value="1"/>
</dbReference>
<evidence type="ECO:0000259" key="13">
    <source>
        <dbReference type="PROSITE" id="PS50929"/>
    </source>
</evidence>
<dbReference type="Pfam" id="PF00005">
    <property type="entry name" value="ABC_tran"/>
    <property type="match status" value="1"/>
</dbReference>
<dbReference type="SUPFAM" id="SSF90123">
    <property type="entry name" value="ABC transporter transmembrane region"/>
    <property type="match status" value="1"/>
</dbReference>
<keyword evidence="6 14" id="KW-0067">ATP-binding</keyword>
<keyword evidence="10 11" id="KW-0472">Membrane</keyword>
<evidence type="ECO:0000256" key="1">
    <source>
        <dbReference type="ARBA" id="ARBA00004651"/>
    </source>
</evidence>
<dbReference type="PANTHER" id="PTHR43394:SF1">
    <property type="entry name" value="ATP-BINDING CASSETTE SUB-FAMILY B MEMBER 10, MITOCHONDRIAL"/>
    <property type="match status" value="1"/>
</dbReference>
<dbReference type="PROSITE" id="PS00211">
    <property type="entry name" value="ABC_TRANSPORTER_1"/>
    <property type="match status" value="1"/>
</dbReference>
<dbReference type="InterPro" id="IPR027417">
    <property type="entry name" value="P-loop_NTPase"/>
</dbReference>
<dbReference type="Proteomes" id="UP000235916">
    <property type="component" value="Unassembled WGS sequence"/>
</dbReference>
<keyword evidence="2" id="KW-0813">Transport</keyword>
<accession>A0A2N8L3H6</accession>
<feature type="domain" description="ABC transporter" evidence="12">
    <location>
        <begin position="384"/>
        <end position="624"/>
    </location>
</feature>
<keyword evidence="4 11" id="KW-0812">Transmembrane</keyword>
<dbReference type="EMBL" id="POSP01000001">
    <property type="protein sequence ID" value="PND40258.1"/>
    <property type="molecule type" value="Genomic_DNA"/>
</dbReference>
<evidence type="ECO:0000256" key="9">
    <source>
        <dbReference type="ARBA" id="ARBA00023055"/>
    </source>
</evidence>
<evidence type="ECO:0000256" key="7">
    <source>
        <dbReference type="ARBA" id="ARBA00022967"/>
    </source>
</evidence>
<dbReference type="PROSITE" id="PS50893">
    <property type="entry name" value="ABC_TRANSPORTER_2"/>
    <property type="match status" value="1"/>
</dbReference>
<evidence type="ECO:0000313" key="15">
    <source>
        <dbReference type="Proteomes" id="UP000235916"/>
    </source>
</evidence>
<dbReference type="InterPro" id="IPR011527">
    <property type="entry name" value="ABC1_TM_dom"/>
</dbReference>
<evidence type="ECO:0000256" key="6">
    <source>
        <dbReference type="ARBA" id="ARBA00022840"/>
    </source>
</evidence>
<keyword evidence="9" id="KW-0445">Lipid transport</keyword>
<evidence type="ECO:0000256" key="8">
    <source>
        <dbReference type="ARBA" id="ARBA00022989"/>
    </source>
</evidence>
<keyword evidence="7" id="KW-1278">Translocase</keyword>
<evidence type="ECO:0000313" key="14">
    <source>
        <dbReference type="EMBL" id="PND40258.1"/>
    </source>
</evidence>
<dbReference type="PROSITE" id="PS50929">
    <property type="entry name" value="ABC_TM1F"/>
    <property type="match status" value="1"/>
</dbReference>
<dbReference type="InterPro" id="IPR036640">
    <property type="entry name" value="ABC1_TM_sf"/>
</dbReference>
<dbReference type="GO" id="GO:0006869">
    <property type="term" value="P:lipid transport"/>
    <property type="evidence" value="ECO:0007669"/>
    <property type="project" value="UniProtKB-KW"/>
</dbReference>
<dbReference type="AlphaFoldDB" id="A0A2N8L3H6"/>
<evidence type="ECO:0000256" key="10">
    <source>
        <dbReference type="ARBA" id="ARBA00023136"/>
    </source>
</evidence>
<evidence type="ECO:0000256" key="2">
    <source>
        <dbReference type="ARBA" id="ARBA00022448"/>
    </source>
</evidence>
<comment type="caution">
    <text evidence="14">The sequence shown here is derived from an EMBL/GenBank/DDBJ whole genome shotgun (WGS) entry which is preliminary data.</text>
</comment>
<gene>
    <name evidence="14" type="ORF">C1O66_02430</name>
</gene>
<dbReference type="SMART" id="SM00382">
    <property type="entry name" value="AAA"/>
    <property type="match status" value="1"/>
</dbReference>
<evidence type="ECO:0000256" key="11">
    <source>
        <dbReference type="SAM" id="Phobius"/>
    </source>
</evidence>
<evidence type="ECO:0000259" key="12">
    <source>
        <dbReference type="PROSITE" id="PS50893"/>
    </source>
</evidence>
<dbReference type="GO" id="GO:0016887">
    <property type="term" value="F:ATP hydrolysis activity"/>
    <property type="evidence" value="ECO:0007669"/>
    <property type="project" value="InterPro"/>
</dbReference>
<comment type="subcellular location">
    <subcellularLocation>
        <location evidence="1">Cell membrane</location>
        <topology evidence="1">Multi-pass membrane protein</topology>
    </subcellularLocation>
</comment>
<feature type="transmembrane region" description="Helical" evidence="11">
    <location>
        <begin position="180"/>
        <end position="200"/>
    </location>
</feature>
<dbReference type="GO" id="GO:0015421">
    <property type="term" value="F:ABC-type oligopeptide transporter activity"/>
    <property type="evidence" value="ECO:0007669"/>
    <property type="project" value="TreeGrafter"/>
</dbReference>
<dbReference type="OrthoDB" id="9806127at2"/>
<keyword evidence="15" id="KW-1185">Reference proteome</keyword>
<evidence type="ECO:0000256" key="5">
    <source>
        <dbReference type="ARBA" id="ARBA00022741"/>
    </source>
</evidence>
<dbReference type="InterPro" id="IPR003439">
    <property type="entry name" value="ABC_transporter-like_ATP-bd"/>
</dbReference>
<dbReference type="InterPro" id="IPR017871">
    <property type="entry name" value="ABC_transporter-like_CS"/>
</dbReference>
<keyword evidence="3" id="KW-1003">Cell membrane</keyword>
<dbReference type="InterPro" id="IPR003593">
    <property type="entry name" value="AAA+_ATPase"/>
</dbReference>
<keyword evidence="5" id="KW-0547">Nucleotide-binding</keyword>
<evidence type="ECO:0000256" key="4">
    <source>
        <dbReference type="ARBA" id="ARBA00022692"/>
    </source>
</evidence>
<name>A0A2N8L3H6_9BURK</name>